<comment type="subcellular location">
    <subcellularLocation>
        <location evidence="1">Cell inner membrane</location>
        <topology evidence="1">Peripheral membrane protein</topology>
        <orientation evidence="1">Cytoplasmic side</orientation>
    </subcellularLocation>
</comment>
<dbReference type="PATRIC" id="fig|1590042.3.peg.550"/>
<dbReference type="NCBIfam" id="TIGR02193">
    <property type="entry name" value="heptsyl_trn_I"/>
    <property type="match status" value="1"/>
</dbReference>
<dbReference type="InterPro" id="IPR002201">
    <property type="entry name" value="Glyco_trans_9"/>
</dbReference>
<reference evidence="14" key="1">
    <citation type="submission" date="2015-09" db="EMBL/GenBank/DDBJ databases">
        <title>Draft Genome Sequences of Two Novel Amoeba-resistant Intranuclear Bacteria, Candidatus Berkiella cookevillensis and Candidatus Berkiella aquae.</title>
        <authorList>
            <person name="Mehari Y.T."/>
            <person name="Arivett B.A."/>
            <person name="Farone A.L."/>
            <person name="Gunderson J.H."/>
            <person name="Farone M.B."/>
        </authorList>
    </citation>
    <scope>NUCLEOTIDE SEQUENCE [LARGE SCALE GENOMIC DNA]</scope>
    <source>
        <strain evidence="14">CC99</strain>
    </source>
</reference>
<evidence type="ECO:0000256" key="10">
    <source>
        <dbReference type="ARBA" id="ARBA00044041"/>
    </source>
</evidence>
<evidence type="ECO:0000256" key="1">
    <source>
        <dbReference type="ARBA" id="ARBA00004515"/>
    </source>
</evidence>
<comment type="pathway">
    <text evidence="2">Bacterial outer membrane biogenesis; LPS core biosynthesis.</text>
</comment>
<comment type="catalytic activity">
    <reaction evidence="13">
        <text>an alpha-Kdo-(2-&gt;4)-alpha-Kdo-(2-&gt;6)-lipid A + ADP-L-glycero-beta-D-manno-heptose = an L-alpha-D-Hep-(1-&gt;5)-[alpha-Kdo-(2-&gt;4)]-alpha-Kdo-(2-&gt;6)-lipid A + ADP + H(+)</text>
        <dbReference type="Rhea" id="RHEA:74067"/>
        <dbReference type="ChEBI" id="CHEBI:15378"/>
        <dbReference type="ChEBI" id="CHEBI:61506"/>
        <dbReference type="ChEBI" id="CHEBI:176431"/>
        <dbReference type="ChEBI" id="CHEBI:193068"/>
        <dbReference type="ChEBI" id="CHEBI:456216"/>
        <dbReference type="EC" id="2.4.99.23"/>
    </reaction>
</comment>
<evidence type="ECO:0000256" key="13">
    <source>
        <dbReference type="ARBA" id="ARBA00049201"/>
    </source>
</evidence>
<dbReference type="GO" id="GO:0005886">
    <property type="term" value="C:plasma membrane"/>
    <property type="evidence" value="ECO:0007669"/>
    <property type="project" value="UniProtKB-SubCell"/>
</dbReference>
<dbReference type="GO" id="GO:0009244">
    <property type="term" value="P:lipopolysaccharide core region biosynthetic process"/>
    <property type="evidence" value="ECO:0007669"/>
    <property type="project" value="InterPro"/>
</dbReference>
<dbReference type="AlphaFoldDB" id="A0A0Q9YG53"/>
<keyword evidence="4" id="KW-0997">Cell inner membrane</keyword>
<keyword evidence="5" id="KW-0328">Glycosyltransferase</keyword>
<evidence type="ECO:0000256" key="9">
    <source>
        <dbReference type="ARBA" id="ARBA00043995"/>
    </source>
</evidence>
<dbReference type="GO" id="GO:0008713">
    <property type="term" value="F:ADP-heptose-lipopolysaccharide heptosyltransferase activity"/>
    <property type="evidence" value="ECO:0007669"/>
    <property type="project" value="TreeGrafter"/>
</dbReference>
<name>A0A0Q9YG53_9GAMM</name>
<gene>
    <name evidence="14" type="primary">rfaC</name>
    <name evidence="14" type="ORF">CC99x_00532</name>
</gene>
<comment type="similarity">
    <text evidence="9">Belongs to the glycosyltransferase 9 family.</text>
</comment>
<dbReference type="PANTHER" id="PTHR30160:SF19">
    <property type="entry name" value="LIPOPOLYSACCHARIDE HEPTOSYLTRANSFERASE 1"/>
    <property type="match status" value="1"/>
</dbReference>
<dbReference type="EMBL" id="LKHV01000002">
    <property type="protein sequence ID" value="KRG19520.1"/>
    <property type="molecule type" value="Genomic_DNA"/>
</dbReference>
<dbReference type="PANTHER" id="PTHR30160">
    <property type="entry name" value="TETRAACYLDISACCHARIDE 4'-KINASE-RELATED"/>
    <property type="match status" value="1"/>
</dbReference>
<dbReference type="Gene3D" id="3.40.50.2000">
    <property type="entry name" value="Glycogen Phosphorylase B"/>
    <property type="match status" value="2"/>
</dbReference>
<keyword evidence="6 14" id="KW-0808">Transferase</keyword>
<evidence type="ECO:0000256" key="11">
    <source>
        <dbReference type="ARBA" id="ARBA00044190"/>
    </source>
</evidence>
<dbReference type="CDD" id="cd03789">
    <property type="entry name" value="GT9_LPS_heptosyltransferase"/>
    <property type="match status" value="1"/>
</dbReference>
<dbReference type="InterPro" id="IPR051199">
    <property type="entry name" value="LPS_LOS_Heptosyltrfase"/>
</dbReference>
<comment type="caution">
    <text evidence="14">The sequence shown here is derived from an EMBL/GenBank/DDBJ whole genome shotgun (WGS) entry which is preliminary data.</text>
</comment>
<evidence type="ECO:0000256" key="12">
    <source>
        <dbReference type="ARBA" id="ARBA00044330"/>
    </source>
</evidence>
<evidence type="ECO:0000313" key="14">
    <source>
        <dbReference type="EMBL" id="KRG19520.1"/>
    </source>
</evidence>
<keyword evidence="7" id="KW-0448">Lipopolysaccharide biosynthesis</keyword>
<dbReference type="SUPFAM" id="SSF53756">
    <property type="entry name" value="UDP-Glycosyltransferase/glycogen phosphorylase"/>
    <property type="match status" value="1"/>
</dbReference>
<evidence type="ECO:0000256" key="5">
    <source>
        <dbReference type="ARBA" id="ARBA00022676"/>
    </source>
</evidence>
<evidence type="ECO:0000256" key="3">
    <source>
        <dbReference type="ARBA" id="ARBA00022475"/>
    </source>
</evidence>
<keyword evidence="3" id="KW-1003">Cell membrane</keyword>
<accession>A0A0Q9YG53</accession>
<sequence length="372" mass="41652">MHEKPSARAHKRGCFGVSGIEMKVLIIKMSSLGDVIHTLPAVTDAAKALKNVHFDWVVESAFQEIPKWHPAVGRVIGIDMRRWRKNIMQALQQGEIKSFIKQLRTSQYDLVLDAQGLIKSSSVAFLAKGHRVGLDKHSARESIASLFYQTKIAASKNQHAVEKLRQLFARALGYSYQASALSYGIDESCLKAVTVPDEYVMFLHGTTWSTKHWPEQYWYDLAALLSEQGKQVMLTWGNELEKQRAEKIRAFCEQRALTLLPIILPKLSLGEITYVIAKAQAVVAVDTGLGHIAAMMNVPTVSLYGPTFPGFTGAYGNHQRHLSVSKDCHPCFEKQCPIAKENMLYPPCFESLPPAKVSEILKQIMQQEPQYG</sequence>
<evidence type="ECO:0000256" key="2">
    <source>
        <dbReference type="ARBA" id="ARBA00004713"/>
    </source>
</evidence>
<evidence type="ECO:0000256" key="4">
    <source>
        <dbReference type="ARBA" id="ARBA00022519"/>
    </source>
</evidence>
<organism evidence="14">
    <name type="scientific">Candidatus Berkiella cookevillensis</name>
    <dbReference type="NCBI Taxonomy" id="437022"/>
    <lineage>
        <taxon>Bacteria</taxon>
        <taxon>Pseudomonadati</taxon>
        <taxon>Pseudomonadota</taxon>
        <taxon>Gammaproteobacteria</taxon>
        <taxon>Candidatus Berkiellales</taxon>
        <taxon>Candidatus Berkiellaceae</taxon>
        <taxon>Candidatus Berkiella</taxon>
    </lineage>
</organism>
<evidence type="ECO:0000256" key="6">
    <source>
        <dbReference type="ARBA" id="ARBA00022679"/>
    </source>
</evidence>
<evidence type="ECO:0000256" key="8">
    <source>
        <dbReference type="ARBA" id="ARBA00023136"/>
    </source>
</evidence>
<keyword evidence="8" id="KW-0472">Membrane</keyword>
<dbReference type="Pfam" id="PF01075">
    <property type="entry name" value="Glyco_transf_9"/>
    <property type="match status" value="1"/>
</dbReference>
<proteinExistence type="inferred from homology"/>
<protein>
    <recommendedName>
        <fullName evidence="11">Lipopolysaccharide heptosyltransferase 1</fullName>
        <ecNumber evidence="10">2.4.99.23</ecNumber>
    </recommendedName>
    <alternativeName>
        <fullName evidence="12">ADP-heptose:lipopolysaccharide heptosyltransferase I</fullName>
    </alternativeName>
</protein>
<dbReference type="EC" id="2.4.99.23" evidence="10"/>
<dbReference type="GO" id="GO:0005829">
    <property type="term" value="C:cytosol"/>
    <property type="evidence" value="ECO:0007669"/>
    <property type="project" value="TreeGrafter"/>
</dbReference>
<dbReference type="STRING" id="437022.CC99x_00532"/>
<dbReference type="InterPro" id="IPR011908">
    <property type="entry name" value="LipoPS_heptosylTferase-I"/>
</dbReference>
<evidence type="ECO:0000256" key="7">
    <source>
        <dbReference type="ARBA" id="ARBA00022985"/>
    </source>
</evidence>